<accession>A0AAE0A7R9</accession>
<evidence type="ECO:0000313" key="1">
    <source>
        <dbReference type="EMBL" id="KAK3205505.1"/>
    </source>
</evidence>
<gene>
    <name evidence="1" type="ORF">Dsin_019551</name>
</gene>
<organism evidence="1 2">
    <name type="scientific">Dipteronia sinensis</name>
    <dbReference type="NCBI Taxonomy" id="43782"/>
    <lineage>
        <taxon>Eukaryota</taxon>
        <taxon>Viridiplantae</taxon>
        <taxon>Streptophyta</taxon>
        <taxon>Embryophyta</taxon>
        <taxon>Tracheophyta</taxon>
        <taxon>Spermatophyta</taxon>
        <taxon>Magnoliopsida</taxon>
        <taxon>eudicotyledons</taxon>
        <taxon>Gunneridae</taxon>
        <taxon>Pentapetalae</taxon>
        <taxon>rosids</taxon>
        <taxon>malvids</taxon>
        <taxon>Sapindales</taxon>
        <taxon>Sapindaceae</taxon>
        <taxon>Hippocastanoideae</taxon>
        <taxon>Acereae</taxon>
        <taxon>Dipteronia</taxon>
    </lineage>
</organism>
<protein>
    <submittedName>
        <fullName evidence="1">Uncharacterized protein</fullName>
    </submittedName>
</protein>
<proteinExistence type="predicted"/>
<evidence type="ECO:0000313" key="2">
    <source>
        <dbReference type="Proteomes" id="UP001281410"/>
    </source>
</evidence>
<dbReference type="EMBL" id="JANJYJ010000006">
    <property type="protein sequence ID" value="KAK3205505.1"/>
    <property type="molecule type" value="Genomic_DNA"/>
</dbReference>
<comment type="caution">
    <text evidence="1">The sequence shown here is derived from an EMBL/GenBank/DDBJ whole genome shotgun (WGS) entry which is preliminary data.</text>
</comment>
<reference evidence="1" key="1">
    <citation type="journal article" date="2023" name="Plant J.">
        <title>Genome sequences and population genomics provide insights into the demographic history, inbreeding, and mutation load of two 'living fossil' tree species of Dipteronia.</title>
        <authorList>
            <person name="Feng Y."/>
            <person name="Comes H.P."/>
            <person name="Chen J."/>
            <person name="Zhu S."/>
            <person name="Lu R."/>
            <person name="Zhang X."/>
            <person name="Li P."/>
            <person name="Qiu J."/>
            <person name="Olsen K.M."/>
            <person name="Qiu Y."/>
        </authorList>
    </citation>
    <scope>NUCLEOTIDE SEQUENCE</scope>
    <source>
        <strain evidence="1">NBL</strain>
    </source>
</reference>
<sequence>MPILLRWPFMSTAKSIIDVHNGKLSMTALGETSEFEIFKSMKHPIEALDCFNIQVTTSEDKLRFALEN</sequence>
<name>A0AAE0A7R9_9ROSI</name>
<dbReference type="AlphaFoldDB" id="A0AAE0A7R9"/>
<dbReference type="Proteomes" id="UP001281410">
    <property type="component" value="Unassembled WGS sequence"/>
</dbReference>
<keyword evidence="2" id="KW-1185">Reference proteome</keyword>